<dbReference type="EMBL" id="CACVBM020001340">
    <property type="protein sequence ID" value="CAA7046118.1"/>
    <property type="molecule type" value="Genomic_DNA"/>
</dbReference>
<evidence type="ECO:0008006" key="3">
    <source>
        <dbReference type="Google" id="ProtNLM"/>
    </source>
</evidence>
<evidence type="ECO:0000313" key="2">
    <source>
        <dbReference type="Proteomes" id="UP000467841"/>
    </source>
</evidence>
<accession>A0A6D2KDA6</accession>
<gene>
    <name evidence="1" type="ORF">MERR_LOCUS33353</name>
</gene>
<organism evidence="1 2">
    <name type="scientific">Microthlaspi erraticum</name>
    <dbReference type="NCBI Taxonomy" id="1685480"/>
    <lineage>
        <taxon>Eukaryota</taxon>
        <taxon>Viridiplantae</taxon>
        <taxon>Streptophyta</taxon>
        <taxon>Embryophyta</taxon>
        <taxon>Tracheophyta</taxon>
        <taxon>Spermatophyta</taxon>
        <taxon>Magnoliopsida</taxon>
        <taxon>eudicotyledons</taxon>
        <taxon>Gunneridae</taxon>
        <taxon>Pentapetalae</taxon>
        <taxon>rosids</taxon>
        <taxon>malvids</taxon>
        <taxon>Brassicales</taxon>
        <taxon>Brassicaceae</taxon>
        <taxon>Coluteocarpeae</taxon>
        <taxon>Microthlaspi</taxon>
    </lineage>
</organism>
<sequence length="254" mass="28316">MEGSATQGLQLNDCDADSRKSSIVSRIYVTGYDTSLSGNDFVISMTERFGSCGELIHIYIPGYDRGRKLNRFALIYLRGEGAEEKALKLSGSDSSRGHKLVVESYPFDAKDHEPELATMRDEDNKQHIVIFVDGYDTKRPLEYVKRMLLQELSKFGRVLHITLLEDAGGLSLSRYAYVDIDGGIGTIERMLQQRGCYVEGLEDMKLSSVDRPERDDDDGFCNMPPLSSLACSSPMLLQEVQPSSACLHPGEERA</sequence>
<dbReference type="AlphaFoldDB" id="A0A6D2KDA6"/>
<dbReference type="Proteomes" id="UP000467841">
    <property type="component" value="Unassembled WGS sequence"/>
</dbReference>
<keyword evidence="2" id="KW-1185">Reference proteome</keyword>
<evidence type="ECO:0000313" key="1">
    <source>
        <dbReference type="EMBL" id="CAA7046118.1"/>
    </source>
</evidence>
<reference evidence="1" key="1">
    <citation type="submission" date="2020-01" db="EMBL/GenBank/DDBJ databases">
        <authorList>
            <person name="Mishra B."/>
        </authorList>
    </citation>
    <scope>NUCLEOTIDE SEQUENCE [LARGE SCALE GENOMIC DNA]</scope>
</reference>
<protein>
    <recommendedName>
        <fullName evidence="3">RRM domain-containing protein</fullName>
    </recommendedName>
</protein>
<comment type="caution">
    <text evidence="1">The sequence shown here is derived from an EMBL/GenBank/DDBJ whole genome shotgun (WGS) entry which is preliminary data.</text>
</comment>
<proteinExistence type="predicted"/>
<name>A0A6D2KDA6_9BRAS</name>